<reference evidence="5" key="1">
    <citation type="submission" date="2016-11" db="EMBL/GenBank/DDBJ databases">
        <authorList>
            <person name="Varghese N."/>
            <person name="Submissions S."/>
        </authorList>
    </citation>
    <scope>NUCLEOTIDE SEQUENCE [LARGE SCALE GENOMIC DNA]</scope>
    <source>
        <strain evidence="5">DSM 16579</strain>
    </source>
</reference>
<evidence type="ECO:0000313" key="4">
    <source>
        <dbReference type="EMBL" id="SHF00981.1"/>
    </source>
</evidence>
<dbReference type="EMBL" id="FQVF01000005">
    <property type="protein sequence ID" value="SHF00981.1"/>
    <property type="molecule type" value="Genomic_DNA"/>
</dbReference>
<keyword evidence="2" id="KW-0012">Acyltransferase</keyword>
<sequence length="141" mass="16534">MIRKLCAEDINEVVSIWYSASVKAHEFIAEEFWHSQKEPMRDVYIPNSETWVYHLEDRISGFISYYQGFIPALFVSPSDQSKGIGTELLTTLKQYYNQLSLTVYAENTQAHSFYIRQGFIELERKLCEHTGHEEILMSWAL</sequence>
<evidence type="ECO:0000256" key="2">
    <source>
        <dbReference type="ARBA" id="ARBA00023315"/>
    </source>
</evidence>
<keyword evidence="1 4" id="KW-0808">Transferase</keyword>
<organism evidence="4 5">
    <name type="scientific">Marinomonas polaris DSM 16579</name>
    <dbReference type="NCBI Taxonomy" id="1122206"/>
    <lineage>
        <taxon>Bacteria</taxon>
        <taxon>Pseudomonadati</taxon>
        <taxon>Pseudomonadota</taxon>
        <taxon>Gammaproteobacteria</taxon>
        <taxon>Oceanospirillales</taxon>
        <taxon>Oceanospirillaceae</taxon>
        <taxon>Marinomonas</taxon>
    </lineage>
</organism>
<protein>
    <submittedName>
        <fullName evidence="4">Putative acetyltransferase</fullName>
    </submittedName>
</protein>
<dbReference type="PANTHER" id="PTHR43800:SF1">
    <property type="entry name" value="PEPTIDYL-LYSINE N-ACETYLTRANSFERASE YJAB"/>
    <property type="match status" value="1"/>
</dbReference>
<accession>A0A1M4Y5E2</accession>
<dbReference type="CDD" id="cd04301">
    <property type="entry name" value="NAT_SF"/>
    <property type="match status" value="1"/>
</dbReference>
<dbReference type="PANTHER" id="PTHR43800">
    <property type="entry name" value="PEPTIDYL-LYSINE N-ACETYLTRANSFERASE YJAB"/>
    <property type="match status" value="1"/>
</dbReference>
<dbReference type="GO" id="GO:0016747">
    <property type="term" value="F:acyltransferase activity, transferring groups other than amino-acyl groups"/>
    <property type="evidence" value="ECO:0007669"/>
    <property type="project" value="InterPro"/>
</dbReference>
<dbReference type="Gene3D" id="3.40.630.30">
    <property type="match status" value="1"/>
</dbReference>
<evidence type="ECO:0000256" key="1">
    <source>
        <dbReference type="ARBA" id="ARBA00022679"/>
    </source>
</evidence>
<dbReference type="RefSeq" id="WP_072838763.1">
    <property type="nucleotide sequence ID" value="NZ_FQVF01000005.1"/>
</dbReference>
<dbReference type="InterPro" id="IPR000182">
    <property type="entry name" value="GNAT_dom"/>
</dbReference>
<gene>
    <name evidence="4" type="ORF">SAMN02745753_01131</name>
</gene>
<dbReference type="SUPFAM" id="SSF55729">
    <property type="entry name" value="Acyl-CoA N-acyltransferases (Nat)"/>
    <property type="match status" value="1"/>
</dbReference>
<dbReference type="Proteomes" id="UP000184517">
    <property type="component" value="Unassembled WGS sequence"/>
</dbReference>
<evidence type="ECO:0000313" key="5">
    <source>
        <dbReference type="Proteomes" id="UP000184517"/>
    </source>
</evidence>
<dbReference type="STRING" id="1122206.SAMN02745753_01131"/>
<keyword evidence="5" id="KW-1185">Reference proteome</keyword>
<dbReference type="NCBIfam" id="NF007853">
    <property type="entry name" value="PRK10562.1"/>
    <property type="match status" value="1"/>
</dbReference>
<feature type="domain" description="N-acetyltransferase" evidence="3">
    <location>
        <begin position="1"/>
        <end position="141"/>
    </location>
</feature>
<evidence type="ECO:0000259" key="3">
    <source>
        <dbReference type="PROSITE" id="PS51186"/>
    </source>
</evidence>
<dbReference type="InterPro" id="IPR016181">
    <property type="entry name" value="Acyl_CoA_acyltransferase"/>
</dbReference>
<proteinExistence type="predicted"/>
<dbReference type="AlphaFoldDB" id="A0A1M4Y5E2"/>
<dbReference type="PROSITE" id="PS51186">
    <property type="entry name" value="GNAT"/>
    <property type="match status" value="1"/>
</dbReference>
<name>A0A1M4Y5E2_9GAMM</name>
<dbReference type="OrthoDB" id="9789605at2"/>
<dbReference type="Pfam" id="PF13673">
    <property type="entry name" value="Acetyltransf_10"/>
    <property type="match status" value="1"/>
</dbReference>